<evidence type="ECO:0000256" key="1">
    <source>
        <dbReference type="ARBA" id="ARBA00008645"/>
    </source>
</evidence>
<comment type="similarity">
    <text evidence="1">Belongs to the AB hydrolase superfamily.</text>
</comment>
<keyword evidence="4" id="KW-0378">Hydrolase</keyword>
<keyword evidence="3" id="KW-0719">Serine esterase</keyword>
<evidence type="ECO:0000256" key="5">
    <source>
        <dbReference type="ARBA" id="ARBA00049203"/>
    </source>
</evidence>
<dbReference type="InterPro" id="IPR029058">
    <property type="entry name" value="AB_hydrolase_fold"/>
</dbReference>
<dbReference type="EMBL" id="HBIB01001536">
    <property type="protein sequence ID" value="CAE0238921.1"/>
    <property type="molecule type" value="Transcribed_RNA"/>
</dbReference>
<protein>
    <recommendedName>
        <fullName evidence="2">protein phosphatase methylesterase-1</fullName>
        <ecNumber evidence="2">3.1.1.89</ecNumber>
    </recommendedName>
</protein>
<accession>A0A7S3FXP0</accession>
<comment type="catalytic activity">
    <reaction evidence="5">
        <text>[phosphatase 2A protein]-C-terminal L-leucine methyl ester + H2O = [phosphatase 2A protein]-C-terminal L-leucine + methanol + H(+)</text>
        <dbReference type="Rhea" id="RHEA:48548"/>
        <dbReference type="Rhea" id="RHEA-COMP:12134"/>
        <dbReference type="Rhea" id="RHEA-COMP:12135"/>
        <dbReference type="ChEBI" id="CHEBI:15377"/>
        <dbReference type="ChEBI" id="CHEBI:15378"/>
        <dbReference type="ChEBI" id="CHEBI:17790"/>
        <dbReference type="ChEBI" id="CHEBI:90516"/>
        <dbReference type="ChEBI" id="CHEBI:90517"/>
        <dbReference type="EC" id="3.1.1.89"/>
    </reaction>
</comment>
<evidence type="ECO:0000256" key="2">
    <source>
        <dbReference type="ARBA" id="ARBA00013111"/>
    </source>
</evidence>
<dbReference type="AlphaFoldDB" id="A0A7S3FXP0"/>
<dbReference type="EMBL" id="HBIB01001538">
    <property type="protein sequence ID" value="CAE0238923.1"/>
    <property type="molecule type" value="Transcribed_RNA"/>
</dbReference>
<dbReference type="InterPro" id="IPR000073">
    <property type="entry name" value="AB_hydrolase_1"/>
</dbReference>
<evidence type="ECO:0000256" key="4">
    <source>
        <dbReference type="ARBA" id="ARBA00022801"/>
    </source>
</evidence>
<name>A0A7S3FXP0_9EUKA</name>
<dbReference type="InterPro" id="IPR016812">
    <property type="entry name" value="PPase_methylesterase_euk"/>
</dbReference>
<evidence type="ECO:0000313" key="7">
    <source>
        <dbReference type="EMBL" id="CAE0238921.1"/>
    </source>
</evidence>
<sequence length="265" mass="28929">MVLLHGGGYSGLSWAPLMEKMTGQECTFLAYDCRGHGETTTSNDYALSEEQQICDCEGVIEAFLQVKGRVDEQRPDIHLVGHSMGGAIAGKAGGKKRIKGLKGCIVIDVVEGTALSSLQFMHTVLSKRPADFSSLSEAIQWNVATGAVKSSEAARVSVPGMLKEEGGKWKWRIDLTQTERHWKGWFEGLSEAFLSCPGSRLLLLAGTDRLDKPLTIGQMQGKFQMVTLPACGHVLQEDNPAGVAKALHRYLERTRPIDLSHLKHA</sequence>
<reference evidence="7" key="1">
    <citation type="submission" date="2021-01" db="EMBL/GenBank/DDBJ databases">
        <authorList>
            <person name="Corre E."/>
            <person name="Pelletier E."/>
            <person name="Niang G."/>
            <person name="Scheremetjew M."/>
            <person name="Finn R."/>
            <person name="Kale V."/>
            <person name="Holt S."/>
            <person name="Cochrane G."/>
            <person name="Meng A."/>
            <person name="Brown T."/>
            <person name="Cohen L."/>
        </authorList>
    </citation>
    <scope>NUCLEOTIDE SEQUENCE</scope>
    <source>
        <strain evidence="7">NIES-2562</strain>
    </source>
</reference>
<dbReference type="GO" id="GO:0051723">
    <property type="term" value="F:protein methylesterase activity"/>
    <property type="evidence" value="ECO:0007669"/>
    <property type="project" value="UniProtKB-EC"/>
</dbReference>
<proteinExistence type="inferred from homology"/>
<dbReference type="Gene3D" id="3.40.50.1820">
    <property type="entry name" value="alpha/beta hydrolase"/>
    <property type="match status" value="1"/>
</dbReference>
<dbReference type="PANTHER" id="PTHR14189">
    <property type="entry name" value="PROTEIN PHOSPHATASE METHYLESTERASE-1 RELATED"/>
    <property type="match status" value="1"/>
</dbReference>
<dbReference type="Pfam" id="PF12697">
    <property type="entry name" value="Abhydrolase_6"/>
    <property type="match status" value="1"/>
</dbReference>
<gene>
    <name evidence="7" type="ORF">PBIL07802_LOCUS1064</name>
    <name evidence="8" type="ORF">PBIL07802_LOCUS1066</name>
</gene>
<dbReference type="EC" id="3.1.1.89" evidence="2"/>
<organism evidence="7">
    <name type="scientific">Palpitomonas bilix</name>
    <dbReference type="NCBI Taxonomy" id="652834"/>
    <lineage>
        <taxon>Eukaryota</taxon>
        <taxon>Eukaryota incertae sedis</taxon>
    </lineage>
</organism>
<dbReference type="SUPFAM" id="SSF53474">
    <property type="entry name" value="alpha/beta-Hydrolases"/>
    <property type="match status" value="1"/>
</dbReference>
<evidence type="ECO:0000313" key="8">
    <source>
        <dbReference type="EMBL" id="CAE0238923.1"/>
    </source>
</evidence>
<evidence type="ECO:0000259" key="6">
    <source>
        <dbReference type="Pfam" id="PF12697"/>
    </source>
</evidence>
<feature type="domain" description="AB hydrolase-1" evidence="6">
    <location>
        <begin position="1"/>
        <end position="246"/>
    </location>
</feature>
<evidence type="ECO:0000256" key="3">
    <source>
        <dbReference type="ARBA" id="ARBA00022487"/>
    </source>
</evidence>
<dbReference type="PANTHER" id="PTHR14189:SF0">
    <property type="entry name" value="PROTEIN PHOSPHATASE METHYLESTERASE 1"/>
    <property type="match status" value="1"/>
</dbReference>